<feature type="compositionally biased region" description="Basic and acidic residues" evidence="1">
    <location>
        <begin position="24"/>
        <end position="34"/>
    </location>
</feature>
<evidence type="ECO:0000313" key="3">
    <source>
        <dbReference type="Proteomes" id="UP000054408"/>
    </source>
</evidence>
<feature type="region of interest" description="Disordered" evidence="1">
    <location>
        <begin position="1"/>
        <end position="57"/>
    </location>
</feature>
<evidence type="ECO:0000256" key="1">
    <source>
        <dbReference type="SAM" id="MobiDB-lite"/>
    </source>
</evidence>
<dbReference type="AlphaFoldDB" id="A0A0L0DG64"/>
<evidence type="ECO:0000313" key="2">
    <source>
        <dbReference type="EMBL" id="KNC51101.1"/>
    </source>
</evidence>
<accession>A0A0L0DG64</accession>
<name>A0A0L0DG64_THETB</name>
<dbReference type="RefSeq" id="XP_013756430.1">
    <property type="nucleotide sequence ID" value="XM_013900976.1"/>
</dbReference>
<feature type="compositionally biased region" description="Low complexity" evidence="1">
    <location>
        <begin position="1"/>
        <end position="10"/>
    </location>
</feature>
<proteinExistence type="predicted"/>
<keyword evidence="3" id="KW-1185">Reference proteome</keyword>
<dbReference type="Proteomes" id="UP000054408">
    <property type="component" value="Unassembled WGS sequence"/>
</dbReference>
<sequence>MSASSSSTTSQPTRMRAFNVTVTAEREPQRHKGLEQTLTDKATMPAGNKDEGHDVESPEVFKVTLTFNFRPEQHTSSTALTVPFPASMAVPGTPHGDRCLPPQAYLWQPTASCFIWQGPVQAV</sequence>
<gene>
    <name evidence="2" type="ORF">AMSG_11979</name>
</gene>
<dbReference type="EMBL" id="GL349465">
    <property type="protein sequence ID" value="KNC51101.1"/>
    <property type="molecule type" value="Genomic_DNA"/>
</dbReference>
<dbReference type="GeneID" id="25569894"/>
<organism evidence="2 3">
    <name type="scientific">Thecamonas trahens ATCC 50062</name>
    <dbReference type="NCBI Taxonomy" id="461836"/>
    <lineage>
        <taxon>Eukaryota</taxon>
        <taxon>Apusozoa</taxon>
        <taxon>Apusomonadida</taxon>
        <taxon>Apusomonadidae</taxon>
        <taxon>Thecamonas</taxon>
    </lineage>
</organism>
<reference evidence="2 3" key="1">
    <citation type="submission" date="2010-05" db="EMBL/GenBank/DDBJ databases">
        <title>The Genome Sequence of Thecamonas trahens ATCC 50062.</title>
        <authorList>
            <consortium name="The Broad Institute Genome Sequencing Platform"/>
            <person name="Russ C."/>
            <person name="Cuomo C."/>
            <person name="Shea T."/>
            <person name="Young S.K."/>
            <person name="Zeng Q."/>
            <person name="Koehrsen M."/>
            <person name="Haas B."/>
            <person name="Borodovsky M."/>
            <person name="Guigo R."/>
            <person name="Alvarado L."/>
            <person name="Berlin A."/>
            <person name="Bochicchio J."/>
            <person name="Borenstein D."/>
            <person name="Chapman S."/>
            <person name="Chen Z."/>
            <person name="Freedman E."/>
            <person name="Gellesch M."/>
            <person name="Goldberg J."/>
            <person name="Griggs A."/>
            <person name="Gujja S."/>
            <person name="Heilman E."/>
            <person name="Heiman D."/>
            <person name="Hepburn T."/>
            <person name="Howarth C."/>
            <person name="Jen D."/>
            <person name="Larson L."/>
            <person name="Mehta T."/>
            <person name="Park D."/>
            <person name="Pearson M."/>
            <person name="Roberts A."/>
            <person name="Saif S."/>
            <person name="Shenoy N."/>
            <person name="Sisk P."/>
            <person name="Stolte C."/>
            <person name="Sykes S."/>
            <person name="Thomson T."/>
            <person name="Walk T."/>
            <person name="White J."/>
            <person name="Yandava C."/>
            <person name="Burger G."/>
            <person name="Gray M.W."/>
            <person name="Holland P.W.H."/>
            <person name="King N."/>
            <person name="Lang F.B.F."/>
            <person name="Roger A.J."/>
            <person name="Ruiz-Trillo I."/>
            <person name="Lander E."/>
            <person name="Nusbaum C."/>
        </authorList>
    </citation>
    <scope>NUCLEOTIDE SEQUENCE [LARGE SCALE GENOMIC DNA]</scope>
    <source>
        <strain evidence="2 3">ATCC 50062</strain>
    </source>
</reference>
<protein>
    <submittedName>
        <fullName evidence="2">Uncharacterized protein</fullName>
    </submittedName>
</protein>